<evidence type="ECO:0000259" key="6">
    <source>
        <dbReference type="Pfam" id="PF08281"/>
    </source>
</evidence>
<dbReference type="NCBIfam" id="TIGR02937">
    <property type="entry name" value="sigma70-ECF"/>
    <property type="match status" value="1"/>
</dbReference>
<proteinExistence type="inferred from homology"/>
<evidence type="ECO:0000259" key="5">
    <source>
        <dbReference type="Pfam" id="PF04542"/>
    </source>
</evidence>
<evidence type="ECO:0000256" key="4">
    <source>
        <dbReference type="ARBA" id="ARBA00023163"/>
    </source>
</evidence>
<organism evidence="7 8">
    <name type="scientific">Methylopila jiangsuensis</name>
    <dbReference type="NCBI Taxonomy" id="586230"/>
    <lineage>
        <taxon>Bacteria</taxon>
        <taxon>Pseudomonadati</taxon>
        <taxon>Pseudomonadota</taxon>
        <taxon>Alphaproteobacteria</taxon>
        <taxon>Hyphomicrobiales</taxon>
        <taxon>Methylopilaceae</taxon>
        <taxon>Methylopila</taxon>
    </lineage>
</organism>
<dbReference type="CDD" id="cd06171">
    <property type="entry name" value="Sigma70_r4"/>
    <property type="match status" value="1"/>
</dbReference>
<gene>
    <name evidence="7" type="primary">fecI_2</name>
    <name evidence="7" type="ORF">GCM10008171_09840</name>
</gene>
<keyword evidence="4" id="KW-0804">Transcription</keyword>
<reference evidence="7" key="1">
    <citation type="journal article" date="2014" name="Int. J. Syst. Evol. Microbiol.">
        <title>Complete genome sequence of Corynebacterium casei LMG S-19264T (=DSM 44701T), isolated from a smear-ripened cheese.</title>
        <authorList>
            <consortium name="US DOE Joint Genome Institute (JGI-PGF)"/>
            <person name="Walter F."/>
            <person name="Albersmeier A."/>
            <person name="Kalinowski J."/>
            <person name="Ruckert C."/>
        </authorList>
    </citation>
    <scope>NUCLEOTIDE SEQUENCE</scope>
    <source>
        <strain evidence="7">VKM B-2555</strain>
    </source>
</reference>
<dbReference type="Pfam" id="PF04542">
    <property type="entry name" value="Sigma70_r2"/>
    <property type="match status" value="1"/>
</dbReference>
<dbReference type="InterPro" id="IPR036388">
    <property type="entry name" value="WH-like_DNA-bd_sf"/>
</dbReference>
<dbReference type="SUPFAM" id="SSF88659">
    <property type="entry name" value="Sigma3 and sigma4 domains of RNA polymerase sigma factors"/>
    <property type="match status" value="1"/>
</dbReference>
<sequence>MMSVSFRGGTEAPADMDALFRAYSDDLRRYAYRRLRDPEAAADLTQEAFLRYVASRRDERSDAPASQFFLWRIAGNLIVDLVRRERRQGRALPLEQAATLADAAPLADQSLIARQDFALLRAALDGLPPKTRTALLLNRVAGLSHAEIAARLSVSPSMVSKHIMKALKVCLQSLDSAAG</sequence>
<name>A0A9W6N2X4_9HYPH</name>
<dbReference type="AlphaFoldDB" id="A0A9W6N2X4"/>
<dbReference type="InterPro" id="IPR013249">
    <property type="entry name" value="RNA_pol_sigma70_r4_t2"/>
</dbReference>
<keyword evidence="3" id="KW-0731">Sigma factor</keyword>
<dbReference type="Gene3D" id="1.10.1740.10">
    <property type="match status" value="1"/>
</dbReference>
<dbReference type="InterPro" id="IPR039425">
    <property type="entry name" value="RNA_pol_sigma-70-like"/>
</dbReference>
<accession>A0A9W6N2X4</accession>
<evidence type="ECO:0000256" key="3">
    <source>
        <dbReference type="ARBA" id="ARBA00023082"/>
    </source>
</evidence>
<evidence type="ECO:0000256" key="1">
    <source>
        <dbReference type="ARBA" id="ARBA00010641"/>
    </source>
</evidence>
<dbReference type="EMBL" id="BSFK01000005">
    <property type="protein sequence ID" value="GLK75730.1"/>
    <property type="molecule type" value="Genomic_DNA"/>
</dbReference>
<dbReference type="GO" id="GO:0016987">
    <property type="term" value="F:sigma factor activity"/>
    <property type="evidence" value="ECO:0007669"/>
    <property type="project" value="UniProtKB-KW"/>
</dbReference>
<dbReference type="GO" id="GO:0006352">
    <property type="term" value="P:DNA-templated transcription initiation"/>
    <property type="evidence" value="ECO:0007669"/>
    <property type="project" value="InterPro"/>
</dbReference>
<dbReference type="Pfam" id="PF08281">
    <property type="entry name" value="Sigma70_r4_2"/>
    <property type="match status" value="1"/>
</dbReference>
<dbReference type="InterPro" id="IPR013325">
    <property type="entry name" value="RNA_pol_sigma_r2"/>
</dbReference>
<feature type="domain" description="RNA polymerase sigma-70 region 2" evidence="5">
    <location>
        <begin position="19"/>
        <end position="87"/>
    </location>
</feature>
<evidence type="ECO:0008006" key="9">
    <source>
        <dbReference type="Google" id="ProtNLM"/>
    </source>
</evidence>
<keyword evidence="8" id="KW-1185">Reference proteome</keyword>
<dbReference type="GO" id="GO:0003677">
    <property type="term" value="F:DNA binding"/>
    <property type="evidence" value="ECO:0007669"/>
    <property type="project" value="InterPro"/>
</dbReference>
<dbReference type="Proteomes" id="UP001143364">
    <property type="component" value="Unassembled WGS sequence"/>
</dbReference>
<evidence type="ECO:0000313" key="8">
    <source>
        <dbReference type="Proteomes" id="UP001143364"/>
    </source>
</evidence>
<keyword evidence="2" id="KW-0805">Transcription regulation</keyword>
<feature type="domain" description="RNA polymerase sigma factor 70 region 4 type 2" evidence="6">
    <location>
        <begin position="119"/>
        <end position="169"/>
    </location>
</feature>
<protein>
    <recommendedName>
        <fullName evidence="9">Sigma-70 family RNA polymerase sigma factor</fullName>
    </recommendedName>
</protein>
<evidence type="ECO:0000313" key="7">
    <source>
        <dbReference type="EMBL" id="GLK75730.1"/>
    </source>
</evidence>
<dbReference type="InterPro" id="IPR013324">
    <property type="entry name" value="RNA_pol_sigma_r3/r4-like"/>
</dbReference>
<evidence type="ECO:0000256" key="2">
    <source>
        <dbReference type="ARBA" id="ARBA00023015"/>
    </source>
</evidence>
<comment type="similarity">
    <text evidence="1">Belongs to the sigma-70 factor family. ECF subfamily.</text>
</comment>
<dbReference type="PANTHER" id="PTHR43133">
    <property type="entry name" value="RNA POLYMERASE ECF-TYPE SIGMA FACTO"/>
    <property type="match status" value="1"/>
</dbReference>
<reference evidence="7" key="2">
    <citation type="submission" date="2023-01" db="EMBL/GenBank/DDBJ databases">
        <authorList>
            <person name="Sun Q."/>
            <person name="Evtushenko L."/>
        </authorList>
    </citation>
    <scope>NUCLEOTIDE SEQUENCE</scope>
    <source>
        <strain evidence="7">VKM B-2555</strain>
    </source>
</reference>
<dbReference type="InterPro" id="IPR014284">
    <property type="entry name" value="RNA_pol_sigma-70_dom"/>
</dbReference>
<comment type="caution">
    <text evidence="7">The sequence shown here is derived from an EMBL/GenBank/DDBJ whole genome shotgun (WGS) entry which is preliminary data.</text>
</comment>
<dbReference type="PANTHER" id="PTHR43133:SF63">
    <property type="entry name" value="RNA POLYMERASE SIGMA FACTOR FECI-RELATED"/>
    <property type="match status" value="1"/>
</dbReference>
<dbReference type="InterPro" id="IPR007627">
    <property type="entry name" value="RNA_pol_sigma70_r2"/>
</dbReference>
<dbReference type="SUPFAM" id="SSF88946">
    <property type="entry name" value="Sigma2 domain of RNA polymerase sigma factors"/>
    <property type="match status" value="1"/>
</dbReference>
<dbReference type="Gene3D" id="1.10.10.10">
    <property type="entry name" value="Winged helix-like DNA-binding domain superfamily/Winged helix DNA-binding domain"/>
    <property type="match status" value="1"/>
</dbReference>